<organism evidence="2 3">
    <name type="scientific">Gimesia maris</name>
    <dbReference type="NCBI Taxonomy" id="122"/>
    <lineage>
        <taxon>Bacteria</taxon>
        <taxon>Pseudomonadati</taxon>
        <taxon>Planctomycetota</taxon>
        <taxon>Planctomycetia</taxon>
        <taxon>Planctomycetales</taxon>
        <taxon>Planctomycetaceae</taxon>
        <taxon>Gimesia</taxon>
    </lineage>
</organism>
<sequence>MYVVLVFNLLFYLEWLVTVIPLHGGLFSIEARGRQEGLIRIGWRCLLILDRCWCEQWRFRDERLRSASTRRHTSRTGAVLRTTYLEKRGCFIVMTANKCRVFQCTVNSTRARPKTTLIDVGAVESSRIDAVKLMQCTLRAGTIYKVHVRA</sequence>
<dbReference type="Proteomes" id="UP000322887">
    <property type="component" value="Chromosome"/>
</dbReference>
<reference evidence="2 3" key="1">
    <citation type="submission" date="2019-08" db="EMBL/GenBank/DDBJ databases">
        <title>Deep-cultivation of Planctomycetes and their phenomic and genomic characterization uncovers novel biology.</title>
        <authorList>
            <person name="Wiegand S."/>
            <person name="Jogler M."/>
            <person name="Boedeker C."/>
            <person name="Pinto D."/>
            <person name="Vollmers J."/>
            <person name="Rivas-Marin E."/>
            <person name="Kohn T."/>
            <person name="Peeters S.H."/>
            <person name="Heuer A."/>
            <person name="Rast P."/>
            <person name="Oberbeckmann S."/>
            <person name="Bunk B."/>
            <person name="Jeske O."/>
            <person name="Meyerdierks A."/>
            <person name="Storesund J.E."/>
            <person name="Kallscheuer N."/>
            <person name="Luecker S."/>
            <person name="Lage O.M."/>
            <person name="Pohl T."/>
            <person name="Merkel B.J."/>
            <person name="Hornburger P."/>
            <person name="Mueller R.-W."/>
            <person name="Bruemmer F."/>
            <person name="Labrenz M."/>
            <person name="Spormann A.M."/>
            <person name="Op den Camp H."/>
            <person name="Overmann J."/>
            <person name="Amann R."/>
            <person name="Jetten M.S.M."/>
            <person name="Mascher T."/>
            <person name="Medema M.H."/>
            <person name="Devos D.P."/>
            <person name="Kaster A.-K."/>
            <person name="Ovreas L."/>
            <person name="Rohde M."/>
            <person name="Galperin M.Y."/>
            <person name="Jogler C."/>
        </authorList>
    </citation>
    <scope>NUCLEOTIDE SEQUENCE [LARGE SCALE GENOMIC DNA]</scope>
    <source>
        <strain evidence="2 3">DSM 8797</strain>
    </source>
</reference>
<dbReference type="EMBL" id="CP042910">
    <property type="protein sequence ID" value="QEG17084.1"/>
    <property type="molecule type" value="Genomic_DNA"/>
</dbReference>
<accession>A0ABX5YMW1</accession>
<evidence type="ECO:0000256" key="1">
    <source>
        <dbReference type="SAM" id="Phobius"/>
    </source>
</evidence>
<keyword evidence="1" id="KW-0472">Membrane</keyword>
<evidence type="ECO:0008006" key="4">
    <source>
        <dbReference type="Google" id="ProtNLM"/>
    </source>
</evidence>
<keyword evidence="3" id="KW-1185">Reference proteome</keyword>
<evidence type="ECO:0000313" key="2">
    <source>
        <dbReference type="EMBL" id="QEG17084.1"/>
    </source>
</evidence>
<keyword evidence="1" id="KW-1133">Transmembrane helix</keyword>
<proteinExistence type="predicted"/>
<protein>
    <recommendedName>
        <fullName evidence="4">Secreted protein</fullName>
    </recommendedName>
</protein>
<name>A0ABX5YMW1_9PLAN</name>
<feature type="transmembrane region" description="Helical" evidence="1">
    <location>
        <begin position="6"/>
        <end position="29"/>
    </location>
</feature>
<gene>
    <name evidence="2" type="ORF">GmarT_29620</name>
</gene>
<keyword evidence="1" id="KW-0812">Transmembrane</keyword>
<evidence type="ECO:0000313" key="3">
    <source>
        <dbReference type="Proteomes" id="UP000322887"/>
    </source>
</evidence>